<dbReference type="AlphaFoldDB" id="A0A8T2NAC4"/>
<keyword evidence="2" id="KW-0677">Repeat</keyword>
<reference evidence="7" key="1">
    <citation type="thesis" date="2021" institute="BYU ScholarsArchive" country="Provo, UT, USA">
        <title>Applications of and Algorithms for Genome Assembly and Genomic Analyses with an Emphasis on Marine Teleosts.</title>
        <authorList>
            <person name="Pickett B.D."/>
        </authorList>
    </citation>
    <scope>NUCLEOTIDE SEQUENCE</scope>
    <source>
        <strain evidence="7">HI-2016</strain>
    </source>
</reference>
<dbReference type="SMART" id="SM00202">
    <property type="entry name" value="SR"/>
    <property type="match status" value="2"/>
</dbReference>
<dbReference type="GO" id="GO:0016020">
    <property type="term" value="C:membrane"/>
    <property type="evidence" value="ECO:0007669"/>
    <property type="project" value="InterPro"/>
</dbReference>
<feature type="disulfide bond" evidence="4">
    <location>
        <begin position="75"/>
        <end position="85"/>
    </location>
</feature>
<dbReference type="EMBL" id="JAFBMS010000091">
    <property type="protein sequence ID" value="KAG9337275.1"/>
    <property type="molecule type" value="Genomic_DNA"/>
</dbReference>
<feature type="domain" description="SRCR" evidence="6">
    <location>
        <begin position="370"/>
        <end position="472"/>
    </location>
</feature>
<dbReference type="Proteomes" id="UP000824540">
    <property type="component" value="Unassembled WGS sequence"/>
</dbReference>
<feature type="disulfide bond" evidence="4">
    <location>
        <begin position="44"/>
        <end position="105"/>
    </location>
</feature>
<gene>
    <name evidence="7" type="ORF">JZ751_029561</name>
</gene>
<evidence type="ECO:0000256" key="1">
    <source>
        <dbReference type="ARBA" id="ARBA00022729"/>
    </source>
</evidence>
<keyword evidence="8" id="KW-1185">Reference proteome</keyword>
<dbReference type="FunFam" id="3.10.250.10:FF:000012">
    <property type="entry name" value="CD163 molecule like 1"/>
    <property type="match status" value="2"/>
</dbReference>
<evidence type="ECO:0000256" key="5">
    <source>
        <dbReference type="SAM" id="Phobius"/>
    </source>
</evidence>
<feature type="disulfide bond" evidence="4">
    <location>
        <begin position="397"/>
        <end position="461"/>
    </location>
</feature>
<dbReference type="Pfam" id="PF00530">
    <property type="entry name" value="SRCR"/>
    <property type="match status" value="2"/>
</dbReference>
<feature type="transmembrane region" description="Helical" evidence="5">
    <location>
        <begin position="488"/>
        <end position="515"/>
    </location>
</feature>
<dbReference type="PANTHER" id="PTHR19331">
    <property type="entry name" value="SCAVENGER RECEPTOR DOMAIN-CONTAINING"/>
    <property type="match status" value="1"/>
</dbReference>
<feature type="disulfide bond" evidence="4">
    <location>
        <begin position="410"/>
        <end position="471"/>
    </location>
</feature>
<evidence type="ECO:0000313" key="8">
    <source>
        <dbReference type="Proteomes" id="UP000824540"/>
    </source>
</evidence>
<comment type="caution">
    <text evidence="7">The sequence shown here is derived from an EMBL/GenBank/DDBJ whole genome shotgun (WGS) entry which is preliminary data.</text>
</comment>
<sequence length="570" mass="62476">YKQLRLRQGNDTRVCSGLAEVFYNTTWGSVCGNEMTQDTATVICRLLGCGDSEKFEQITTSLPSGSPFWIDKIKCGVHDESLWQCPSSPWGENDCSNTETAKITCTGPKEEIIEQTQVLQCPESTLHPPSLNIPAVASVVLGALLFLLLVVLGVLVSQNRGLRRGRAGRWEERHSLGDQALLHEAVYEEIELKHARIGTYSAPKRGSVLYEDPPSGYEDVGDSEGHSLSGELGDAAENYDDVIGADQNPGSVEGELRREDAPEHYDDVITPDQHPDSVEGELLKGDAPQHYDDVITEEQSPGDHVTEDTEQNYDDAVTLHWSQEGESALAPEGPPAPDGMDYDDMERCVLFLSLSSLLLLSPAKCKRLRLRLRQGDDTRVCSGLAEVFYNGTWGSVCGNGMTGDTATVICRQLGCGDSESYDQVATSLPPGSPFWLDNIKCGVHNETLWQCPSSPWGENDCINTETAKITCTEPTLPPETQFPLGLSVLTAVLGVQVLLLLIALACLNETIYQGLDLTSVWLVEEPAAPSRVGRAFWPLKALQLLMGWTMMMWGRSLLKEEGYSETDTYV</sequence>
<keyword evidence="1" id="KW-0732">Signal</keyword>
<dbReference type="PROSITE" id="PS50287">
    <property type="entry name" value="SRCR_2"/>
    <property type="match status" value="2"/>
</dbReference>
<name>A0A8T2NAC4_9TELE</name>
<dbReference type="PRINTS" id="PR00258">
    <property type="entry name" value="SPERACTRCPTR"/>
</dbReference>
<feature type="disulfide bond" evidence="4">
    <location>
        <begin position="441"/>
        <end position="451"/>
    </location>
</feature>
<dbReference type="PANTHER" id="PTHR19331:SF468">
    <property type="entry name" value="SCAVENGER RECEPTOR CYSTEINE-RICH TYPE 1 PROTEIN M160"/>
    <property type="match status" value="1"/>
</dbReference>
<feature type="domain" description="SRCR" evidence="6">
    <location>
        <begin position="4"/>
        <end position="106"/>
    </location>
</feature>
<feature type="disulfide bond" evidence="4">
    <location>
        <begin position="31"/>
        <end position="95"/>
    </location>
</feature>
<evidence type="ECO:0000259" key="6">
    <source>
        <dbReference type="PROSITE" id="PS50287"/>
    </source>
</evidence>
<evidence type="ECO:0000256" key="3">
    <source>
        <dbReference type="ARBA" id="ARBA00023157"/>
    </source>
</evidence>
<evidence type="ECO:0000256" key="2">
    <source>
        <dbReference type="ARBA" id="ARBA00022737"/>
    </source>
</evidence>
<keyword evidence="3 4" id="KW-1015">Disulfide bond</keyword>
<proteinExistence type="predicted"/>
<feature type="non-terminal residue" evidence="7">
    <location>
        <position position="570"/>
    </location>
</feature>
<dbReference type="Gene3D" id="3.10.250.10">
    <property type="entry name" value="SRCR-like domain"/>
    <property type="match status" value="2"/>
</dbReference>
<accession>A0A8T2NAC4</accession>
<feature type="transmembrane region" description="Helical" evidence="5">
    <location>
        <begin position="135"/>
        <end position="156"/>
    </location>
</feature>
<organism evidence="7 8">
    <name type="scientific">Albula glossodonta</name>
    <name type="common">roundjaw bonefish</name>
    <dbReference type="NCBI Taxonomy" id="121402"/>
    <lineage>
        <taxon>Eukaryota</taxon>
        <taxon>Metazoa</taxon>
        <taxon>Chordata</taxon>
        <taxon>Craniata</taxon>
        <taxon>Vertebrata</taxon>
        <taxon>Euteleostomi</taxon>
        <taxon>Actinopterygii</taxon>
        <taxon>Neopterygii</taxon>
        <taxon>Teleostei</taxon>
        <taxon>Albuliformes</taxon>
        <taxon>Albulidae</taxon>
        <taxon>Albula</taxon>
    </lineage>
</organism>
<keyword evidence="5" id="KW-1133">Transmembrane helix</keyword>
<keyword evidence="5" id="KW-0812">Transmembrane</keyword>
<protein>
    <recommendedName>
        <fullName evidence="6">SRCR domain-containing protein</fullName>
    </recommendedName>
</protein>
<keyword evidence="5" id="KW-0472">Membrane</keyword>
<dbReference type="SUPFAM" id="SSF56487">
    <property type="entry name" value="SRCR-like"/>
    <property type="match status" value="2"/>
</dbReference>
<evidence type="ECO:0000256" key="4">
    <source>
        <dbReference type="PROSITE-ProRule" id="PRU00196"/>
    </source>
</evidence>
<dbReference type="InterPro" id="IPR001190">
    <property type="entry name" value="SRCR"/>
</dbReference>
<dbReference type="InterPro" id="IPR036772">
    <property type="entry name" value="SRCR-like_dom_sf"/>
</dbReference>
<dbReference type="OrthoDB" id="536948at2759"/>
<evidence type="ECO:0000313" key="7">
    <source>
        <dbReference type="EMBL" id="KAG9337275.1"/>
    </source>
</evidence>